<dbReference type="EMBL" id="WQMT02000003">
    <property type="protein sequence ID" value="KAG9225268.1"/>
    <property type="molecule type" value="Genomic_DNA"/>
</dbReference>
<dbReference type="Proteomes" id="UP000824881">
    <property type="component" value="Unassembled WGS sequence"/>
</dbReference>
<keyword evidence="2" id="KW-1185">Reference proteome</keyword>
<evidence type="ECO:0000313" key="2">
    <source>
        <dbReference type="Proteomes" id="UP000824881"/>
    </source>
</evidence>
<proteinExistence type="predicted"/>
<reference evidence="1 2" key="1">
    <citation type="journal article" date="2021" name="Appl. Environ. Microbiol.">
        <title>Genetic linkage and physical mapping for an oyster mushroom Pleurotus cornucopiae and QTL analysis for the trait cap color.</title>
        <authorList>
            <person name="Zhang Y."/>
            <person name="Gao W."/>
            <person name="Sonnenberg A."/>
            <person name="Chen Q."/>
            <person name="Zhang J."/>
            <person name="Huang C."/>
        </authorList>
    </citation>
    <scope>NUCLEOTIDE SEQUENCE [LARGE SCALE GENOMIC DNA]</scope>
    <source>
        <strain evidence="1">CCMSSC00406</strain>
    </source>
</reference>
<name>A0ACB7J7C8_PLECO</name>
<gene>
    <name evidence="1" type="ORF">CCMSSC00406_0007099</name>
</gene>
<sequence length="377" mass="41544">MGIPSIHSAQQQKTLVCLGQLLLVDGMERSQRRMHMTIRREQEDILVDWIRTLGRRGVPMTLSSLCDFASGALGKPVGENWPSSFVTRHPEIKVVKLTTTLEACRARSLNRANVDKYFDILEEVIAKYAIRPENIWNMDEKGLVLEDSARRRALVDRDQKTLYDINDGAQEMVTTIECFSAAGVAMQPMLIFPGAQINLEWGRENPCNTAIAVSPNGWTDQELGSKWMEKTCKPETRKYLNDPKEYQLLILDGHNSHSPPSSRPRCLARPPEPPLHLPPPTPHLGNTPAITAALPKYRAAHTRLPTIAGTVPHNDSILSTSQPSHPVEPQPTHHRTVPTSVMGPPDAQNLIPGTSAASPAANQCVTRSRAAAAGARA</sequence>
<protein>
    <submittedName>
        <fullName evidence="1">Uncharacterized protein</fullName>
    </submittedName>
</protein>
<evidence type="ECO:0000313" key="1">
    <source>
        <dbReference type="EMBL" id="KAG9225268.1"/>
    </source>
</evidence>
<accession>A0ACB7J7C8</accession>
<comment type="caution">
    <text evidence="1">The sequence shown here is derived from an EMBL/GenBank/DDBJ whole genome shotgun (WGS) entry which is preliminary data.</text>
</comment>
<organism evidence="1 2">
    <name type="scientific">Pleurotus cornucopiae</name>
    <name type="common">Cornucopia mushroom</name>
    <dbReference type="NCBI Taxonomy" id="5321"/>
    <lineage>
        <taxon>Eukaryota</taxon>
        <taxon>Fungi</taxon>
        <taxon>Dikarya</taxon>
        <taxon>Basidiomycota</taxon>
        <taxon>Agaricomycotina</taxon>
        <taxon>Agaricomycetes</taxon>
        <taxon>Agaricomycetidae</taxon>
        <taxon>Agaricales</taxon>
        <taxon>Pleurotineae</taxon>
        <taxon>Pleurotaceae</taxon>
        <taxon>Pleurotus</taxon>
    </lineage>
</organism>